<gene>
    <name evidence="9" type="primary">flgA</name>
    <name evidence="9" type="ORF">GCM10025791_12480</name>
</gene>
<keyword evidence="9" id="KW-0969">Cilium</keyword>
<evidence type="ECO:0000256" key="3">
    <source>
        <dbReference type="ARBA" id="ARBA00014754"/>
    </source>
</evidence>
<dbReference type="Proteomes" id="UP001409585">
    <property type="component" value="Unassembled WGS sequence"/>
</dbReference>
<evidence type="ECO:0000256" key="5">
    <source>
        <dbReference type="ARBA" id="ARBA00022764"/>
    </source>
</evidence>
<keyword evidence="5 7" id="KW-0574">Periplasm</keyword>
<keyword evidence="10" id="KW-1185">Reference proteome</keyword>
<evidence type="ECO:0000256" key="6">
    <source>
        <dbReference type="ARBA" id="ARBA00025643"/>
    </source>
</evidence>
<dbReference type="SMART" id="SM00858">
    <property type="entry name" value="SAF"/>
    <property type="match status" value="1"/>
</dbReference>
<dbReference type="RefSeq" id="WP_345418727.1">
    <property type="nucleotide sequence ID" value="NZ_AP031496.1"/>
</dbReference>
<organism evidence="9 10">
    <name type="scientific">Halioxenophilus aromaticivorans</name>
    <dbReference type="NCBI Taxonomy" id="1306992"/>
    <lineage>
        <taxon>Bacteria</taxon>
        <taxon>Pseudomonadati</taxon>
        <taxon>Pseudomonadota</taxon>
        <taxon>Gammaproteobacteria</taxon>
        <taxon>Alteromonadales</taxon>
        <taxon>Alteromonadaceae</taxon>
        <taxon>Halioxenophilus</taxon>
    </lineage>
</organism>
<dbReference type="NCBIfam" id="TIGR03170">
    <property type="entry name" value="flgA_cterm"/>
    <property type="match status" value="1"/>
</dbReference>
<comment type="function">
    <text evidence="6 7">Involved in the assembly process of the P-ring formation. It may associate with FlgF on the rod constituting a structure essential for the P-ring assembly or may act as a modulator protein for the P-ring assembly.</text>
</comment>
<dbReference type="InterPro" id="IPR013974">
    <property type="entry name" value="SAF"/>
</dbReference>
<name>A0AAV3U000_9ALTE</name>
<dbReference type="Pfam" id="PF13144">
    <property type="entry name" value="ChapFlgA"/>
    <property type="match status" value="1"/>
</dbReference>
<accession>A0AAV3U000</accession>
<dbReference type="EMBL" id="BAABLX010000007">
    <property type="protein sequence ID" value="GAA4936280.1"/>
    <property type="molecule type" value="Genomic_DNA"/>
</dbReference>
<dbReference type="Gene3D" id="2.30.30.760">
    <property type="match status" value="1"/>
</dbReference>
<reference evidence="10" key="1">
    <citation type="journal article" date="2019" name="Int. J. Syst. Evol. Microbiol.">
        <title>The Global Catalogue of Microorganisms (GCM) 10K type strain sequencing project: providing services to taxonomists for standard genome sequencing and annotation.</title>
        <authorList>
            <consortium name="The Broad Institute Genomics Platform"/>
            <consortium name="The Broad Institute Genome Sequencing Center for Infectious Disease"/>
            <person name="Wu L."/>
            <person name="Ma J."/>
        </authorList>
    </citation>
    <scope>NUCLEOTIDE SEQUENCE [LARGE SCALE GENOMIC DNA]</scope>
    <source>
        <strain evidence="10">JCM 19134</strain>
    </source>
</reference>
<protein>
    <recommendedName>
        <fullName evidence="3 7">Flagella basal body P-ring formation protein FlgA</fullName>
    </recommendedName>
</protein>
<keyword evidence="9" id="KW-0282">Flagellum</keyword>
<dbReference type="GO" id="GO:0044780">
    <property type="term" value="P:bacterial-type flagellum assembly"/>
    <property type="evidence" value="ECO:0007669"/>
    <property type="project" value="InterPro"/>
</dbReference>
<dbReference type="Pfam" id="PF17656">
    <property type="entry name" value="ChapFlgA_N"/>
    <property type="match status" value="1"/>
</dbReference>
<dbReference type="AlphaFoldDB" id="A0AAV3U000"/>
<proteinExistence type="inferred from homology"/>
<sequence>MAKIPEQLIPLARYATACVVAMSASFAGANVDSERQSLPELADAVQQRLLDHYLADQRFADVQITTNTPDARLRLVKCDQPLTITPPHNSAGGRVTSQVACRSATTQWSVYVVSQVQLMAQVVVARVPLLRGQAISQDDVSVVVSDVTRLGQGFYSVADDIVGMEPKRSINPGDQIRAQWLVAPKAIKRGQRVTIIAKSATVAVEASGTALSDGRLGDQIRVRNERSDRVVKGVVSADRVITIAL</sequence>
<keyword evidence="7" id="KW-1005">Bacterial flagellum biogenesis</keyword>
<evidence type="ECO:0000256" key="7">
    <source>
        <dbReference type="RuleBase" id="RU362063"/>
    </source>
</evidence>
<evidence type="ECO:0000259" key="8">
    <source>
        <dbReference type="SMART" id="SM00858"/>
    </source>
</evidence>
<dbReference type="InterPro" id="IPR017585">
    <property type="entry name" value="SAF_FlgA"/>
</dbReference>
<comment type="caution">
    <text evidence="9">The sequence shown here is derived from an EMBL/GenBank/DDBJ whole genome shotgun (WGS) entry which is preliminary data.</text>
</comment>
<dbReference type="GO" id="GO:0042597">
    <property type="term" value="C:periplasmic space"/>
    <property type="evidence" value="ECO:0007669"/>
    <property type="project" value="UniProtKB-SubCell"/>
</dbReference>
<dbReference type="Gene3D" id="3.90.1210.10">
    <property type="entry name" value="Antifreeze-like/N-acetylneuraminic acid synthase C-terminal domain"/>
    <property type="match status" value="1"/>
</dbReference>
<keyword evidence="4" id="KW-0732">Signal</keyword>
<dbReference type="InterPro" id="IPR041231">
    <property type="entry name" value="FlgA_N"/>
</dbReference>
<evidence type="ECO:0000256" key="2">
    <source>
        <dbReference type="ARBA" id="ARBA00010474"/>
    </source>
</evidence>
<dbReference type="PANTHER" id="PTHR36307">
    <property type="entry name" value="FLAGELLA BASAL BODY P-RING FORMATION PROTEIN FLGA"/>
    <property type="match status" value="1"/>
</dbReference>
<keyword evidence="9" id="KW-0966">Cell projection</keyword>
<evidence type="ECO:0000256" key="1">
    <source>
        <dbReference type="ARBA" id="ARBA00004418"/>
    </source>
</evidence>
<comment type="similarity">
    <text evidence="2 7">Belongs to the FlgA family.</text>
</comment>
<dbReference type="InterPro" id="IPR039246">
    <property type="entry name" value="Flagellar_FlgA"/>
</dbReference>
<feature type="domain" description="SAF" evidence="8">
    <location>
        <begin position="120"/>
        <end position="182"/>
    </location>
</feature>
<dbReference type="PANTHER" id="PTHR36307:SF1">
    <property type="entry name" value="FLAGELLA BASAL BODY P-RING FORMATION PROTEIN FLGA"/>
    <property type="match status" value="1"/>
</dbReference>
<evidence type="ECO:0000256" key="4">
    <source>
        <dbReference type="ARBA" id="ARBA00022729"/>
    </source>
</evidence>
<comment type="subcellular location">
    <subcellularLocation>
        <location evidence="1 7">Periplasm</location>
    </subcellularLocation>
</comment>
<evidence type="ECO:0000313" key="10">
    <source>
        <dbReference type="Proteomes" id="UP001409585"/>
    </source>
</evidence>
<evidence type="ECO:0000313" key="9">
    <source>
        <dbReference type="EMBL" id="GAA4936280.1"/>
    </source>
</evidence>
<dbReference type="CDD" id="cd11614">
    <property type="entry name" value="SAF_CpaB_FlgA_like"/>
    <property type="match status" value="1"/>
</dbReference>